<dbReference type="EMBL" id="CM055096">
    <property type="protein sequence ID" value="KAJ7554638.1"/>
    <property type="molecule type" value="Genomic_DNA"/>
</dbReference>
<dbReference type="Proteomes" id="UP001162992">
    <property type="component" value="Chromosome 5"/>
</dbReference>
<reference evidence="2" key="1">
    <citation type="journal article" date="2024" name="Proc. Natl. Acad. Sci. U.S.A.">
        <title>Extraordinary preservation of gene collinearity over three hundred million years revealed in homosporous lycophytes.</title>
        <authorList>
            <person name="Li C."/>
            <person name="Wickell D."/>
            <person name="Kuo L.Y."/>
            <person name="Chen X."/>
            <person name="Nie B."/>
            <person name="Liao X."/>
            <person name="Peng D."/>
            <person name="Ji J."/>
            <person name="Jenkins J."/>
            <person name="Williams M."/>
            <person name="Shu S."/>
            <person name="Plott C."/>
            <person name="Barry K."/>
            <person name="Rajasekar S."/>
            <person name="Grimwood J."/>
            <person name="Han X."/>
            <person name="Sun S."/>
            <person name="Hou Z."/>
            <person name="He W."/>
            <person name="Dai G."/>
            <person name="Sun C."/>
            <person name="Schmutz J."/>
            <person name="Leebens-Mack J.H."/>
            <person name="Li F.W."/>
            <person name="Wang L."/>
        </authorList>
    </citation>
    <scope>NUCLEOTIDE SEQUENCE [LARGE SCALE GENOMIC DNA]</scope>
    <source>
        <strain evidence="2">cv. PW_Plant_1</strain>
    </source>
</reference>
<keyword evidence="2" id="KW-1185">Reference proteome</keyword>
<evidence type="ECO:0000313" key="1">
    <source>
        <dbReference type="EMBL" id="KAJ7554638.1"/>
    </source>
</evidence>
<name>A0ACC2DK18_DIPCM</name>
<proteinExistence type="predicted"/>
<accession>A0ACC2DK18</accession>
<gene>
    <name evidence="1" type="ORF">O6H91_05G001600</name>
</gene>
<protein>
    <submittedName>
        <fullName evidence="1">Uncharacterized protein</fullName>
    </submittedName>
</protein>
<comment type="caution">
    <text evidence="1">The sequence shown here is derived from an EMBL/GenBank/DDBJ whole genome shotgun (WGS) entry which is preliminary data.</text>
</comment>
<organism evidence="1 2">
    <name type="scientific">Diphasiastrum complanatum</name>
    <name type="common">Issler's clubmoss</name>
    <name type="synonym">Lycopodium complanatum</name>
    <dbReference type="NCBI Taxonomy" id="34168"/>
    <lineage>
        <taxon>Eukaryota</taxon>
        <taxon>Viridiplantae</taxon>
        <taxon>Streptophyta</taxon>
        <taxon>Embryophyta</taxon>
        <taxon>Tracheophyta</taxon>
        <taxon>Lycopodiopsida</taxon>
        <taxon>Lycopodiales</taxon>
        <taxon>Lycopodiaceae</taxon>
        <taxon>Lycopodioideae</taxon>
        <taxon>Diphasiastrum</taxon>
    </lineage>
</organism>
<evidence type="ECO:0000313" key="2">
    <source>
        <dbReference type="Proteomes" id="UP001162992"/>
    </source>
</evidence>
<sequence>MEDHLEDLRALTDGEELAREYSSRMHRDGTRSKSRKKERMHSTVAPLQEEMGGPSEPTPRDEPLPEAQQDLFEVKMRQYLSSAMTAMLSEVKKDRETERKEWQTSLRTMNLTQCNLAREMRDGIIQLEAKFEELEATRGNAVVPPPQIPREPRARNTEGPWKTAKVKAPPTFKGERDI</sequence>